<keyword evidence="1" id="KW-1133">Transmembrane helix</keyword>
<evidence type="ECO:0000313" key="2">
    <source>
        <dbReference type="EMBL" id="AGF72191.1"/>
    </source>
</evidence>
<proteinExistence type="predicted"/>
<gene>
    <name evidence="2" type="ORF">A605_05925</name>
</gene>
<evidence type="ECO:0000256" key="1">
    <source>
        <dbReference type="SAM" id="Phobius"/>
    </source>
</evidence>
<dbReference type="HOGENOM" id="CLU_1945137_0_0_11"/>
<evidence type="ECO:0000313" key="3">
    <source>
        <dbReference type="Proteomes" id="UP000011723"/>
    </source>
</evidence>
<dbReference type="PATRIC" id="fig|1121362.3.peg.1193"/>
<feature type="transmembrane region" description="Helical" evidence="1">
    <location>
        <begin position="43"/>
        <end position="66"/>
    </location>
</feature>
<sequence>MLAVIVDVVLIVLIMAVARVPTRGTGRVFFVHRRVRVLVRHRLAVGVRVHVLIVIGMVGVVIAVLARGCHDTPSSHLMCGDGWVSQEMGTVCPACPVARRTVPGEVPPLTVTVVKLPVQCPQVIPSPRK</sequence>
<dbReference type="AlphaFoldDB" id="M1P6A7"/>
<keyword evidence="3" id="KW-1185">Reference proteome</keyword>
<protein>
    <submittedName>
        <fullName evidence="2">Uncharacterized protein</fullName>
    </submittedName>
</protein>
<name>M1P6A7_9CORY</name>
<dbReference type="KEGG" id="chn:A605_05925"/>
<keyword evidence="1" id="KW-0472">Membrane</keyword>
<accession>M1P6A7</accession>
<reference evidence="2 3" key="1">
    <citation type="journal article" date="2012" name="Stand. Genomic Sci.">
        <title>Genome sequence of the halotolerant bacterium Corynebacterium halotolerans type strain YIM 70093(T) (= DSM 44683(T)).</title>
        <authorList>
            <person name="Ruckert C."/>
            <person name="Albersmeier A."/>
            <person name="Al-Dilaimi A."/>
            <person name="Niehaus K."/>
            <person name="Szczepanowski R."/>
            <person name="Kalinowski J."/>
        </authorList>
    </citation>
    <scope>NUCLEOTIDE SEQUENCE [LARGE SCALE GENOMIC DNA]</scope>
    <source>
        <strain evidence="2">YIM 70093</strain>
    </source>
</reference>
<dbReference type="EMBL" id="CP003697">
    <property type="protein sequence ID" value="AGF72191.1"/>
    <property type="molecule type" value="Genomic_DNA"/>
</dbReference>
<keyword evidence="1" id="KW-0812">Transmembrane</keyword>
<feature type="transmembrane region" description="Helical" evidence="1">
    <location>
        <begin position="6"/>
        <end position="22"/>
    </location>
</feature>
<organism evidence="2 3">
    <name type="scientific">Corynebacterium halotolerans YIM 70093 = DSM 44683</name>
    <dbReference type="NCBI Taxonomy" id="1121362"/>
    <lineage>
        <taxon>Bacteria</taxon>
        <taxon>Bacillati</taxon>
        <taxon>Actinomycetota</taxon>
        <taxon>Actinomycetes</taxon>
        <taxon>Mycobacteriales</taxon>
        <taxon>Corynebacteriaceae</taxon>
        <taxon>Corynebacterium</taxon>
    </lineage>
</organism>
<dbReference type="Proteomes" id="UP000011723">
    <property type="component" value="Chromosome"/>
</dbReference>
<dbReference type="STRING" id="1121362.A605_05925"/>